<dbReference type="EMBL" id="CP000816">
    <property type="protein sequence ID" value="ABU81305.1"/>
    <property type="molecule type" value="Genomic_DNA"/>
</dbReference>
<evidence type="ECO:0000313" key="2">
    <source>
        <dbReference type="EMBL" id="ABU81305.1"/>
    </source>
</evidence>
<evidence type="ECO:0008006" key="4">
    <source>
        <dbReference type="Google" id="ProtNLM"/>
    </source>
</evidence>
<accession>A8A8Q3</accession>
<reference evidence="2 3" key="1">
    <citation type="journal article" date="2008" name="Genome Biol.">
        <title>A genomic analysis of the archaeal system Ignicoccus hospitalis-Nanoarchaeum equitans.</title>
        <authorList>
            <person name="Podar M."/>
            <person name="Anderson I."/>
            <person name="Makarova K.S."/>
            <person name="Elkins J.G."/>
            <person name="Ivanova N."/>
            <person name="Wall M.A."/>
            <person name="Lykidis A."/>
            <person name="Mavromatis K."/>
            <person name="Sun H."/>
            <person name="Hudson M.E."/>
            <person name="Chen W."/>
            <person name="Deciu C."/>
            <person name="Hutchison D."/>
            <person name="Eads J.R."/>
            <person name="Anderson A."/>
            <person name="Fernandes F."/>
            <person name="Szeto E."/>
            <person name="Lapidus A."/>
            <person name="Kyrpides N.C."/>
            <person name="Saier M.H.Jr."/>
            <person name="Richardson P.M."/>
            <person name="Rachel R."/>
            <person name="Huber H."/>
            <person name="Eisen J.A."/>
            <person name="Koonin E.V."/>
            <person name="Keller M."/>
            <person name="Stetter K.O."/>
        </authorList>
    </citation>
    <scope>NUCLEOTIDE SEQUENCE [LARGE SCALE GENOMIC DNA]</scope>
    <source>
        <strain evidence="3">KIN4/I / DSM 18386 / JCM 14125</strain>
    </source>
</reference>
<dbReference type="eggNOG" id="arCOG02640">
    <property type="taxonomic scope" value="Archaea"/>
</dbReference>
<dbReference type="Proteomes" id="UP000000262">
    <property type="component" value="Chromosome"/>
</dbReference>
<keyword evidence="1" id="KW-0175">Coiled coil</keyword>
<dbReference type="KEGG" id="iho:Igni_0121"/>
<sequence>MEEEREVDYLEPETQAKVYSSIAEINLIETLNNLMSSLTEEIRAALSMVEKAKGGTAAEVDASLQSVRELKENIENYKDKAMEYLVRLPAGLIMKDTFMPIVLGISNAAQYVDGSCYRLGVLAKRGKAHEELVLETQELLNLLLEQAERLAKAARVVTEPKMAMKYVNESIGLEDEIDRAYRSKLMDVLEGSKDCASAVLSWEILGNLEDASDILKDVAENLKYFLMHKV</sequence>
<evidence type="ECO:0000256" key="1">
    <source>
        <dbReference type="SAM" id="Coils"/>
    </source>
</evidence>
<dbReference type="AlphaFoldDB" id="A8A8Q3"/>
<protein>
    <recommendedName>
        <fullName evidence="4">Phosphate transport regulator</fullName>
    </recommendedName>
</protein>
<dbReference type="InterPro" id="IPR038078">
    <property type="entry name" value="PhoU-like_sf"/>
</dbReference>
<gene>
    <name evidence="2" type="ordered locus">Igni_0121</name>
</gene>
<evidence type="ECO:0000313" key="3">
    <source>
        <dbReference type="Proteomes" id="UP000000262"/>
    </source>
</evidence>
<keyword evidence="3" id="KW-1185">Reference proteome</keyword>
<dbReference type="STRING" id="453591.Igni_0121"/>
<dbReference type="SUPFAM" id="SSF109755">
    <property type="entry name" value="PhoU-like"/>
    <property type="match status" value="1"/>
</dbReference>
<dbReference type="Gene3D" id="1.20.58.220">
    <property type="entry name" value="Phosphate transport system protein phou homolog 2, domain 2"/>
    <property type="match status" value="1"/>
</dbReference>
<organism evidence="2 3">
    <name type="scientific">Ignicoccus hospitalis (strain KIN4/I / DSM 18386 / JCM 14125)</name>
    <dbReference type="NCBI Taxonomy" id="453591"/>
    <lineage>
        <taxon>Archaea</taxon>
        <taxon>Thermoproteota</taxon>
        <taxon>Thermoprotei</taxon>
        <taxon>Desulfurococcales</taxon>
        <taxon>Desulfurococcaceae</taxon>
        <taxon>Ignicoccus</taxon>
    </lineage>
</organism>
<name>A8A8Q3_IGNH4</name>
<dbReference type="HOGENOM" id="CLU_1202617_0_0_2"/>
<feature type="coiled-coil region" evidence="1">
    <location>
        <begin position="28"/>
        <end position="87"/>
    </location>
</feature>
<proteinExistence type="predicted"/>
<dbReference type="OrthoDB" id="382388at2157"/>
<dbReference type="RefSeq" id="WP_011998157.1">
    <property type="nucleotide sequence ID" value="NC_009776.1"/>
</dbReference>
<dbReference type="GeneID" id="5562485"/>